<name>A0A382RHN2_9ZZZZ</name>
<dbReference type="GO" id="GO:0016114">
    <property type="term" value="P:terpenoid biosynthetic process"/>
    <property type="evidence" value="ECO:0007669"/>
    <property type="project" value="InterPro"/>
</dbReference>
<dbReference type="InterPro" id="IPR020568">
    <property type="entry name" value="Ribosomal_Su5_D2-typ_SF"/>
</dbReference>
<gene>
    <name evidence="11" type="ORF">METZ01_LOCUS350078</name>
</gene>
<dbReference type="PANTHER" id="PTHR43527:SF2">
    <property type="entry name" value="4-DIPHOSPHOCYTIDYL-2-C-METHYL-D-ERYTHRITOL KINASE, CHLOROPLASTIC"/>
    <property type="match status" value="1"/>
</dbReference>
<feature type="transmembrane region" description="Helical" evidence="8">
    <location>
        <begin position="169"/>
        <end position="187"/>
    </location>
</feature>
<proteinExistence type="inferred from homology"/>
<dbReference type="InterPro" id="IPR013750">
    <property type="entry name" value="GHMP_kinase_C_dom"/>
</dbReference>
<evidence type="ECO:0000259" key="10">
    <source>
        <dbReference type="Pfam" id="PF08544"/>
    </source>
</evidence>
<keyword evidence="6" id="KW-0067">ATP-binding</keyword>
<dbReference type="GO" id="GO:0050515">
    <property type="term" value="F:4-(cytidine 5'-diphospho)-2-C-methyl-D-erythritol kinase activity"/>
    <property type="evidence" value="ECO:0007669"/>
    <property type="project" value="UniProtKB-EC"/>
</dbReference>
<reference evidence="11" key="1">
    <citation type="submission" date="2018-05" db="EMBL/GenBank/DDBJ databases">
        <authorList>
            <person name="Lanie J.A."/>
            <person name="Ng W.-L."/>
            <person name="Kazmierczak K.M."/>
            <person name="Andrzejewski T.M."/>
            <person name="Davidsen T.M."/>
            <person name="Wayne K.J."/>
            <person name="Tettelin H."/>
            <person name="Glass J.I."/>
            <person name="Rusch D."/>
            <person name="Podicherti R."/>
            <person name="Tsui H.-C.T."/>
            <person name="Winkler M.E."/>
        </authorList>
    </citation>
    <scope>NUCLEOTIDE SEQUENCE</scope>
</reference>
<dbReference type="PIRSF" id="PIRSF010376">
    <property type="entry name" value="IspE"/>
    <property type="match status" value="1"/>
</dbReference>
<dbReference type="GO" id="GO:0005524">
    <property type="term" value="F:ATP binding"/>
    <property type="evidence" value="ECO:0007669"/>
    <property type="project" value="UniProtKB-KW"/>
</dbReference>
<dbReference type="InterPro" id="IPR006204">
    <property type="entry name" value="GHMP_kinase_N_dom"/>
</dbReference>
<dbReference type="EC" id="2.7.1.148" evidence="2"/>
<protein>
    <recommendedName>
        <fullName evidence="2">4-(cytidine 5'-diphospho)-2-C-methyl-D-erythritol kinase</fullName>
        <ecNumber evidence="2">2.7.1.148</ecNumber>
    </recommendedName>
    <alternativeName>
        <fullName evidence="7">4-(cytidine-5'-diphospho)-2-C-methyl-D-erythritol kinase</fullName>
    </alternativeName>
</protein>
<dbReference type="InterPro" id="IPR036554">
    <property type="entry name" value="GHMP_kinase_C_sf"/>
</dbReference>
<dbReference type="InterPro" id="IPR004424">
    <property type="entry name" value="IspE"/>
</dbReference>
<dbReference type="NCBIfam" id="TIGR00154">
    <property type="entry name" value="ispE"/>
    <property type="match status" value="1"/>
</dbReference>
<keyword evidence="3" id="KW-0808">Transferase</keyword>
<evidence type="ECO:0000256" key="5">
    <source>
        <dbReference type="ARBA" id="ARBA00022777"/>
    </source>
</evidence>
<evidence type="ECO:0000256" key="2">
    <source>
        <dbReference type="ARBA" id="ARBA00012052"/>
    </source>
</evidence>
<keyword evidence="8" id="KW-1133">Transmembrane helix</keyword>
<dbReference type="InterPro" id="IPR014721">
    <property type="entry name" value="Ribsml_uS5_D2-typ_fold_subgr"/>
</dbReference>
<keyword evidence="8" id="KW-0812">Transmembrane</keyword>
<dbReference type="AlphaFoldDB" id="A0A382RHN2"/>
<evidence type="ECO:0000256" key="1">
    <source>
        <dbReference type="ARBA" id="ARBA00009684"/>
    </source>
</evidence>
<comment type="similarity">
    <text evidence="1">Belongs to the GHMP kinase family. IspE subfamily.</text>
</comment>
<feature type="domain" description="GHMP kinase N-terminal" evidence="9">
    <location>
        <begin position="70"/>
        <end position="147"/>
    </location>
</feature>
<evidence type="ECO:0000256" key="8">
    <source>
        <dbReference type="SAM" id="Phobius"/>
    </source>
</evidence>
<evidence type="ECO:0000256" key="6">
    <source>
        <dbReference type="ARBA" id="ARBA00022840"/>
    </source>
</evidence>
<dbReference type="SUPFAM" id="SSF55060">
    <property type="entry name" value="GHMP Kinase, C-terminal domain"/>
    <property type="match status" value="1"/>
</dbReference>
<dbReference type="Pfam" id="PF08544">
    <property type="entry name" value="GHMP_kinases_C"/>
    <property type="match status" value="1"/>
</dbReference>
<dbReference type="Pfam" id="PF00288">
    <property type="entry name" value="GHMP_kinases_N"/>
    <property type="match status" value="1"/>
</dbReference>
<dbReference type="HAMAP" id="MF_00061">
    <property type="entry name" value="IspE"/>
    <property type="match status" value="1"/>
</dbReference>
<evidence type="ECO:0000256" key="3">
    <source>
        <dbReference type="ARBA" id="ARBA00022679"/>
    </source>
</evidence>
<accession>A0A382RHN2</accession>
<feature type="domain" description="GHMP kinase C-terminal" evidence="10">
    <location>
        <begin position="217"/>
        <end position="275"/>
    </location>
</feature>
<dbReference type="SUPFAM" id="SSF54211">
    <property type="entry name" value="Ribosomal protein S5 domain 2-like"/>
    <property type="match status" value="1"/>
</dbReference>
<keyword evidence="4" id="KW-0547">Nucleotide-binding</keyword>
<dbReference type="PANTHER" id="PTHR43527">
    <property type="entry name" value="4-DIPHOSPHOCYTIDYL-2-C-METHYL-D-ERYTHRITOL KINASE, CHLOROPLASTIC"/>
    <property type="match status" value="1"/>
</dbReference>
<evidence type="ECO:0000256" key="4">
    <source>
        <dbReference type="ARBA" id="ARBA00022741"/>
    </source>
</evidence>
<sequence>MTAPSSTIAFKTPAKVNLGLYILGKREDGFHELETLFQMVNWCDEIKIECLEDGLDLICNQPDIPNDDGNLVIKAARLLQTRFPDRCKGARIHLKKNIPHGAGLGGGSGNAAGTLLGLNFLWGLKLKREDLILMASELGSDVPFFLFSPCAIGRSRGEILEPVNSSIKFYILMVYPGFTLSTAWVYGNLNLKLTKQKNNISILENFLLQSEFAQLGAAWINDLEPVVFQEYPEIFAIKKQILAFGAKGALLSGSGSTVFGLFDNLETVKNAYARL</sequence>
<evidence type="ECO:0000313" key="11">
    <source>
        <dbReference type="EMBL" id="SVC97224.1"/>
    </source>
</evidence>
<dbReference type="Gene3D" id="3.30.230.10">
    <property type="match status" value="1"/>
</dbReference>
<dbReference type="EMBL" id="UINC01121805">
    <property type="protein sequence ID" value="SVC97224.1"/>
    <property type="molecule type" value="Genomic_DNA"/>
</dbReference>
<evidence type="ECO:0000256" key="7">
    <source>
        <dbReference type="ARBA" id="ARBA00032554"/>
    </source>
</evidence>
<keyword evidence="5" id="KW-0418">Kinase</keyword>
<organism evidence="11">
    <name type="scientific">marine metagenome</name>
    <dbReference type="NCBI Taxonomy" id="408172"/>
    <lineage>
        <taxon>unclassified sequences</taxon>
        <taxon>metagenomes</taxon>
        <taxon>ecological metagenomes</taxon>
    </lineage>
</organism>
<keyword evidence="8" id="KW-0472">Membrane</keyword>
<dbReference type="Gene3D" id="3.30.70.890">
    <property type="entry name" value="GHMP kinase, C-terminal domain"/>
    <property type="match status" value="1"/>
</dbReference>
<feature type="non-terminal residue" evidence="11">
    <location>
        <position position="275"/>
    </location>
</feature>
<evidence type="ECO:0000259" key="9">
    <source>
        <dbReference type="Pfam" id="PF00288"/>
    </source>
</evidence>